<gene>
    <name evidence="2" type="ORF">HGM15179_019023</name>
</gene>
<comment type="caution">
    <text evidence="2">The sequence shown here is derived from an EMBL/GenBank/DDBJ whole genome shotgun (WGS) entry which is preliminary data.</text>
</comment>
<accession>A0A8K1DAN5</accession>
<dbReference type="AlphaFoldDB" id="A0A8K1DAN5"/>
<name>A0A8K1DAN5_9PASS</name>
<protein>
    <submittedName>
        <fullName evidence="2">Uncharacterized protein</fullName>
    </submittedName>
</protein>
<sequence>MKGTLRKKCCVLDGSRALQELEIDPALVNDASENVEGEPGLLTGMELEPVYPNKTLVSVSASRRKDKEKSHEPELLSSPCNNHGSFQQNAEFPVQEVCSKPRICKSYKPNKRSRLPAVKVLDTNKMMKRRNKRDTCSQSRQVNIEYILDFGGITLDLHYLSLNPSQAQPVLRSSFTADMGSQLQQLHVGPDRQDLSVYFHLVLEKT</sequence>
<organism evidence="2 3">
    <name type="scientific">Zosterops borbonicus</name>
    <dbReference type="NCBI Taxonomy" id="364589"/>
    <lineage>
        <taxon>Eukaryota</taxon>
        <taxon>Metazoa</taxon>
        <taxon>Chordata</taxon>
        <taxon>Craniata</taxon>
        <taxon>Vertebrata</taxon>
        <taxon>Euteleostomi</taxon>
        <taxon>Archelosauria</taxon>
        <taxon>Archosauria</taxon>
        <taxon>Dinosauria</taxon>
        <taxon>Saurischia</taxon>
        <taxon>Theropoda</taxon>
        <taxon>Coelurosauria</taxon>
        <taxon>Aves</taxon>
        <taxon>Neognathae</taxon>
        <taxon>Neoaves</taxon>
        <taxon>Telluraves</taxon>
        <taxon>Australaves</taxon>
        <taxon>Passeriformes</taxon>
        <taxon>Sylvioidea</taxon>
        <taxon>Zosteropidae</taxon>
        <taxon>Zosterops</taxon>
    </lineage>
</organism>
<evidence type="ECO:0000313" key="2">
    <source>
        <dbReference type="EMBL" id="TRZ08087.1"/>
    </source>
</evidence>
<evidence type="ECO:0000256" key="1">
    <source>
        <dbReference type="SAM" id="MobiDB-lite"/>
    </source>
</evidence>
<feature type="compositionally biased region" description="Basic and acidic residues" evidence="1">
    <location>
        <begin position="63"/>
        <end position="74"/>
    </location>
</feature>
<keyword evidence="3" id="KW-1185">Reference proteome</keyword>
<feature type="region of interest" description="Disordered" evidence="1">
    <location>
        <begin position="59"/>
        <end position="81"/>
    </location>
</feature>
<reference evidence="2" key="1">
    <citation type="submission" date="2019-04" db="EMBL/GenBank/DDBJ databases">
        <title>Genome assembly of Zosterops borbonicus 15179.</title>
        <authorList>
            <person name="Leroy T."/>
            <person name="Anselmetti Y."/>
            <person name="Tilak M.-K."/>
            <person name="Nabholz B."/>
        </authorList>
    </citation>
    <scope>NUCLEOTIDE SEQUENCE</scope>
    <source>
        <strain evidence="2">HGM_15179</strain>
        <tissue evidence="2">Muscle</tissue>
    </source>
</reference>
<dbReference type="EMBL" id="SWJQ01001494">
    <property type="protein sequence ID" value="TRZ08087.1"/>
    <property type="molecule type" value="Genomic_DNA"/>
</dbReference>
<evidence type="ECO:0000313" key="3">
    <source>
        <dbReference type="Proteomes" id="UP000796761"/>
    </source>
</evidence>
<proteinExistence type="predicted"/>
<dbReference type="Proteomes" id="UP000796761">
    <property type="component" value="Unassembled WGS sequence"/>
</dbReference>